<gene>
    <name evidence="1" type="ORF">METZ01_LOCUS370424</name>
</gene>
<accession>A0A382T5Z0</accession>
<protein>
    <submittedName>
        <fullName evidence="1">Uncharacterized protein</fullName>
    </submittedName>
</protein>
<evidence type="ECO:0000313" key="1">
    <source>
        <dbReference type="EMBL" id="SVD17570.1"/>
    </source>
</evidence>
<proteinExistence type="predicted"/>
<dbReference type="AlphaFoldDB" id="A0A382T5Z0"/>
<reference evidence="1" key="1">
    <citation type="submission" date="2018-05" db="EMBL/GenBank/DDBJ databases">
        <authorList>
            <person name="Lanie J.A."/>
            <person name="Ng W.-L."/>
            <person name="Kazmierczak K.M."/>
            <person name="Andrzejewski T.M."/>
            <person name="Davidsen T.M."/>
            <person name="Wayne K.J."/>
            <person name="Tettelin H."/>
            <person name="Glass J.I."/>
            <person name="Rusch D."/>
            <person name="Podicherti R."/>
            <person name="Tsui H.-C.T."/>
            <person name="Winkler M.E."/>
        </authorList>
    </citation>
    <scope>NUCLEOTIDE SEQUENCE</scope>
</reference>
<organism evidence="1">
    <name type="scientific">marine metagenome</name>
    <dbReference type="NCBI Taxonomy" id="408172"/>
    <lineage>
        <taxon>unclassified sequences</taxon>
        <taxon>metagenomes</taxon>
        <taxon>ecological metagenomes</taxon>
    </lineage>
</organism>
<name>A0A382T5Z0_9ZZZZ</name>
<dbReference type="EMBL" id="UINC01134187">
    <property type="protein sequence ID" value="SVD17570.1"/>
    <property type="molecule type" value="Genomic_DNA"/>
</dbReference>
<sequence length="105" mass="11310">HWSFAGETIHHMRAEQLLAHVHALLGMSGTALKYARACHRFFTAQETPDWELAFTHAMLAQAAAVAGETDLHGSAYADAIAAIEVIADADDRAIVEETFALVPAP</sequence>
<feature type="non-terminal residue" evidence="1">
    <location>
        <position position="1"/>
    </location>
</feature>